<evidence type="ECO:0000256" key="7">
    <source>
        <dbReference type="NCBIfam" id="TIGR03303"/>
    </source>
</evidence>
<keyword evidence="5" id="KW-0472">Membrane</keyword>
<evidence type="ECO:0000313" key="10">
    <source>
        <dbReference type="Proteomes" id="UP000280417"/>
    </source>
</evidence>
<evidence type="ECO:0000256" key="4">
    <source>
        <dbReference type="ARBA" id="ARBA00022729"/>
    </source>
</evidence>
<accession>A0A662DHQ8</accession>
<dbReference type="InterPro" id="IPR023707">
    <property type="entry name" value="OM_assembly_BamA"/>
</dbReference>
<comment type="caution">
    <text evidence="9">The sequence shown here is derived from an EMBL/GenBank/DDBJ whole genome shotgun (WGS) entry which is preliminary data.</text>
</comment>
<evidence type="ECO:0000256" key="1">
    <source>
        <dbReference type="ARBA" id="ARBA00004370"/>
    </source>
</evidence>
<keyword evidence="2" id="KW-1134">Transmembrane beta strand</keyword>
<dbReference type="PROSITE" id="PS51779">
    <property type="entry name" value="POTRA"/>
    <property type="match status" value="1"/>
</dbReference>
<comment type="subcellular location">
    <subcellularLocation>
        <location evidence="1">Membrane</location>
    </subcellularLocation>
</comment>
<proteinExistence type="predicted"/>
<sequence length="505" mass="58918">MEKKYPSPSLEKEGDFIKRKSKKVCLICALLFLTLSLSFFPRPSGATSVIEVRIQGCSVIKEDEIKKVITQPEFAFSKDKVREDLQAIYDMGYFFSVRAFKETTPEGIILIYEVKEYPVVSRVEFVGVEDKEEKKLEELTTLEIGKPWNYKKAQETKSKILDYFRKIGYTQAKVDFSPPSSEKDIGVATFSIDKGERARVIEVEISGNSFFSDVRVRSFMQTRFKRYFDPQILKEDIKKIVKKYQKEGFYFARVDPVEFKFFEKDRIRWVRIFLQVNEGKRFRMGKLSIEGNKVLSEDEIKEYFRPIEGQIFNLEKAKDSVRKIQQLYGEKGYLHATVNSSLHVDEEKEVVNVALFIKENNQIHVGRIKVEGNEVSKERVFKHTILLKPGDIFSTSEMIESWRRLYNLGFFERVDMEPVDTPDPSVMDLLVKVKEKERTGSLLFGASYSSSLGFGGFVQLSKDNLWGEGKMLSLDWEFGQRKNNYQVDYIDRWWRDTPTRLELGL</sequence>
<dbReference type="NCBIfam" id="TIGR03303">
    <property type="entry name" value="OM_YaeT"/>
    <property type="match status" value="1"/>
</dbReference>
<name>A0A662DHQ8_UNCAE</name>
<organism evidence="9 10">
    <name type="scientific">Aerophobetes bacterium</name>
    <dbReference type="NCBI Taxonomy" id="2030807"/>
    <lineage>
        <taxon>Bacteria</taxon>
        <taxon>Candidatus Aerophobota</taxon>
    </lineage>
</organism>
<dbReference type="InterPro" id="IPR010827">
    <property type="entry name" value="BamA/TamA_POTRA"/>
</dbReference>
<dbReference type="Gene3D" id="3.10.20.310">
    <property type="entry name" value="membrane protein fhac"/>
    <property type="match status" value="5"/>
</dbReference>
<dbReference type="GO" id="GO:0071709">
    <property type="term" value="P:membrane assembly"/>
    <property type="evidence" value="ECO:0007669"/>
    <property type="project" value="InterPro"/>
</dbReference>
<keyword evidence="4" id="KW-0732">Signal</keyword>
<evidence type="ECO:0000313" key="9">
    <source>
        <dbReference type="EMBL" id="RLE14398.1"/>
    </source>
</evidence>
<dbReference type="Pfam" id="PF07244">
    <property type="entry name" value="POTRA"/>
    <property type="match status" value="5"/>
</dbReference>
<keyword evidence="6" id="KW-0998">Cell outer membrane</keyword>
<dbReference type="InterPro" id="IPR039910">
    <property type="entry name" value="D15-like"/>
</dbReference>
<evidence type="ECO:0000259" key="8">
    <source>
        <dbReference type="PROSITE" id="PS51779"/>
    </source>
</evidence>
<dbReference type="PANTHER" id="PTHR12815">
    <property type="entry name" value="SORTING AND ASSEMBLY MACHINERY SAMM50 PROTEIN FAMILY MEMBER"/>
    <property type="match status" value="1"/>
</dbReference>
<keyword evidence="3" id="KW-0812">Transmembrane</keyword>
<evidence type="ECO:0000256" key="5">
    <source>
        <dbReference type="ARBA" id="ARBA00023136"/>
    </source>
</evidence>
<dbReference type="EMBL" id="QMQA01000046">
    <property type="protein sequence ID" value="RLE14398.1"/>
    <property type="molecule type" value="Genomic_DNA"/>
</dbReference>
<gene>
    <name evidence="9" type="primary">bamA</name>
    <name evidence="9" type="ORF">DRJ04_02475</name>
</gene>
<reference evidence="9 10" key="1">
    <citation type="submission" date="2018-06" db="EMBL/GenBank/DDBJ databases">
        <title>Extensive metabolic versatility and redundancy in microbially diverse, dynamic hydrothermal sediments.</title>
        <authorList>
            <person name="Dombrowski N."/>
            <person name="Teske A."/>
            <person name="Baker B.J."/>
        </authorList>
    </citation>
    <scope>NUCLEOTIDE SEQUENCE [LARGE SCALE GENOMIC DNA]</scope>
    <source>
        <strain evidence="9">B3_G15</strain>
    </source>
</reference>
<evidence type="ECO:0000256" key="6">
    <source>
        <dbReference type="ARBA" id="ARBA00023237"/>
    </source>
</evidence>
<dbReference type="GO" id="GO:0009279">
    <property type="term" value="C:cell outer membrane"/>
    <property type="evidence" value="ECO:0007669"/>
    <property type="project" value="UniProtKB-UniRule"/>
</dbReference>
<dbReference type="PANTHER" id="PTHR12815:SF47">
    <property type="entry name" value="TRANSLOCATION AND ASSEMBLY MODULE SUBUNIT TAMA"/>
    <property type="match status" value="1"/>
</dbReference>
<dbReference type="InterPro" id="IPR034746">
    <property type="entry name" value="POTRA"/>
</dbReference>
<dbReference type="Proteomes" id="UP000280417">
    <property type="component" value="Unassembled WGS sequence"/>
</dbReference>
<feature type="non-terminal residue" evidence="9">
    <location>
        <position position="505"/>
    </location>
</feature>
<evidence type="ECO:0000256" key="2">
    <source>
        <dbReference type="ARBA" id="ARBA00022452"/>
    </source>
</evidence>
<feature type="domain" description="POTRA" evidence="8">
    <location>
        <begin position="282"/>
        <end position="360"/>
    </location>
</feature>
<evidence type="ECO:0000256" key="3">
    <source>
        <dbReference type="ARBA" id="ARBA00022692"/>
    </source>
</evidence>
<protein>
    <recommendedName>
        <fullName evidence="7">Outer membrane protein assembly factor BamA</fullName>
    </recommendedName>
</protein>
<dbReference type="Gene3D" id="2.40.160.50">
    <property type="entry name" value="membrane protein fhac: a member of the omp85/tpsb transporter family"/>
    <property type="match status" value="1"/>
</dbReference>
<dbReference type="AlphaFoldDB" id="A0A662DHQ8"/>